<dbReference type="RefSeq" id="WP_390329642.1">
    <property type="nucleotide sequence ID" value="NZ_JBHRTP010000091.1"/>
</dbReference>
<keyword evidence="3" id="KW-0255">Endonuclease</keyword>
<feature type="domain" description="Restriction endonuclease type IV Mrr" evidence="2">
    <location>
        <begin position="94"/>
        <end position="205"/>
    </location>
</feature>
<dbReference type="InterPro" id="IPR011335">
    <property type="entry name" value="Restrct_endonuc-II-like"/>
</dbReference>
<evidence type="ECO:0000313" key="3">
    <source>
        <dbReference type="EMBL" id="MFC3110907.1"/>
    </source>
</evidence>
<keyword evidence="3" id="KW-0378">Hydrolase</keyword>
<evidence type="ECO:0000259" key="2">
    <source>
        <dbReference type="Pfam" id="PF04471"/>
    </source>
</evidence>
<dbReference type="Pfam" id="PF04471">
    <property type="entry name" value="Mrr_cat"/>
    <property type="match status" value="1"/>
</dbReference>
<dbReference type="InterPro" id="IPR052906">
    <property type="entry name" value="Type_IV_Methyl-Rstrct_Enzyme"/>
</dbReference>
<proteinExistence type="predicted"/>
<dbReference type="Gene3D" id="3.40.1350.10">
    <property type="match status" value="1"/>
</dbReference>
<keyword evidence="3" id="KW-0540">Nuclease</keyword>
<feature type="transmembrane region" description="Helical" evidence="1">
    <location>
        <begin position="54"/>
        <end position="76"/>
    </location>
</feature>
<dbReference type="Proteomes" id="UP001595530">
    <property type="component" value="Unassembled WGS sequence"/>
</dbReference>
<dbReference type="PANTHER" id="PTHR30015">
    <property type="entry name" value="MRR RESTRICTION SYSTEM PROTEIN"/>
    <property type="match status" value="1"/>
</dbReference>
<reference evidence="4" key="1">
    <citation type="journal article" date="2019" name="Int. J. Syst. Evol. Microbiol.">
        <title>The Global Catalogue of Microorganisms (GCM) 10K type strain sequencing project: providing services to taxonomists for standard genome sequencing and annotation.</title>
        <authorList>
            <consortium name="The Broad Institute Genomics Platform"/>
            <consortium name="The Broad Institute Genome Sequencing Center for Infectious Disease"/>
            <person name="Wu L."/>
            <person name="Ma J."/>
        </authorList>
    </citation>
    <scope>NUCLEOTIDE SEQUENCE [LARGE SCALE GENOMIC DNA]</scope>
    <source>
        <strain evidence="4">KCTC 42986</strain>
    </source>
</reference>
<keyword evidence="1" id="KW-1133">Transmembrane helix</keyword>
<evidence type="ECO:0000313" key="4">
    <source>
        <dbReference type="Proteomes" id="UP001595530"/>
    </source>
</evidence>
<dbReference type="InterPro" id="IPR007560">
    <property type="entry name" value="Restrct_endonuc_IV_Mrr"/>
</dbReference>
<feature type="transmembrane region" description="Helical" evidence="1">
    <location>
        <begin position="12"/>
        <end position="34"/>
    </location>
</feature>
<gene>
    <name evidence="3" type="ORF">ACFOFO_23630</name>
</gene>
<keyword evidence="1" id="KW-0812">Transmembrane</keyword>
<sequence>MKKRRDLHRTRSTAPWWVPLCVAGAIYLVIWWVIPSVASSSSRDGFWQLVAHNGLLKLPASVFLLFCGVSAAITWFKQGGRRRLLDRQRDLTTLRAMDWAAFERVVGEAYRRLGFVIQETGQGGADGGIDLVLWKDHRKTIVQVKQWRSSSVGVSVVREMFGLMMHHKAQAVTIVCVGRFTNDAWRFAQGKPIDLVGGARLLEMIKEVQQ</sequence>
<accession>A0ABV7FAY9</accession>
<dbReference type="SUPFAM" id="SSF52980">
    <property type="entry name" value="Restriction endonuclease-like"/>
    <property type="match status" value="1"/>
</dbReference>
<keyword evidence="1" id="KW-0472">Membrane</keyword>
<dbReference type="InterPro" id="IPR011856">
    <property type="entry name" value="tRNA_endonuc-like_dom_sf"/>
</dbReference>
<keyword evidence="4" id="KW-1185">Reference proteome</keyword>
<dbReference type="EMBL" id="JBHRTP010000091">
    <property type="protein sequence ID" value="MFC3110907.1"/>
    <property type="molecule type" value="Genomic_DNA"/>
</dbReference>
<dbReference type="PANTHER" id="PTHR30015:SF7">
    <property type="entry name" value="TYPE IV METHYL-DIRECTED RESTRICTION ENZYME ECOKMRR"/>
    <property type="match status" value="1"/>
</dbReference>
<comment type="caution">
    <text evidence="3">The sequence shown here is derived from an EMBL/GenBank/DDBJ whole genome shotgun (WGS) entry which is preliminary data.</text>
</comment>
<protein>
    <submittedName>
        <fullName evidence="3">Restriction endonuclease</fullName>
    </submittedName>
</protein>
<dbReference type="GO" id="GO:0004519">
    <property type="term" value="F:endonuclease activity"/>
    <property type="evidence" value="ECO:0007669"/>
    <property type="project" value="UniProtKB-KW"/>
</dbReference>
<name>A0ABV7FAY9_9BURK</name>
<organism evidence="3 4">
    <name type="scientific">Undibacterium arcticum</name>
    <dbReference type="NCBI Taxonomy" id="1762892"/>
    <lineage>
        <taxon>Bacteria</taxon>
        <taxon>Pseudomonadati</taxon>
        <taxon>Pseudomonadota</taxon>
        <taxon>Betaproteobacteria</taxon>
        <taxon>Burkholderiales</taxon>
        <taxon>Oxalobacteraceae</taxon>
        <taxon>Undibacterium</taxon>
    </lineage>
</organism>
<evidence type="ECO:0000256" key="1">
    <source>
        <dbReference type="SAM" id="Phobius"/>
    </source>
</evidence>